<dbReference type="Pfam" id="PF11961">
    <property type="entry name" value="DUF3475"/>
    <property type="match status" value="1"/>
</dbReference>
<dbReference type="PANTHER" id="PTHR31371:SF20">
    <property type="entry name" value="OS12G0146500 PROTEIN"/>
    <property type="match status" value="1"/>
</dbReference>
<dbReference type="PANTHER" id="PTHR31371">
    <property type="entry name" value="BNAC09G50660D PROTEIN"/>
    <property type="match status" value="1"/>
</dbReference>
<accession>B9T875</accession>
<dbReference type="Proteomes" id="UP000008311">
    <property type="component" value="Unassembled WGS sequence"/>
</dbReference>
<dbReference type="STRING" id="3988.B9T875"/>
<organism evidence="2 3">
    <name type="scientific">Ricinus communis</name>
    <name type="common">Castor bean</name>
    <dbReference type="NCBI Taxonomy" id="3988"/>
    <lineage>
        <taxon>Eukaryota</taxon>
        <taxon>Viridiplantae</taxon>
        <taxon>Streptophyta</taxon>
        <taxon>Embryophyta</taxon>
        <taxon>Tracheophyta</taxon>
        <taxon>Spermatophyta</taxon>
        <taxon>Magnoliopsida</taxon>
        <taxon>eudicotyledons</taxon>
        <taxon>Gunneridae</taxon>
        <taxon>Pentapetalae</taxon>
        <taxon>rosids</taxon>
        <taxon>fabids</taxon>
        <taxon>Malpighiales</taxon>
        <taxon>Euphorbiaceae</taxon>
        <taxon>Acalyphoideae</taxon>
        <taxon>Acalypheae</taxon>
        <taxon>Ricinus</taxon>
    </lineage>
</organism>
<sequence>MVAESWFRGLWKIPRKHESGPEKVVIGVLAFEVASLMSKLVHLWQSLSDKQVLRLREEISNSVGIKKLVSEDDDFIVSLICAELIESMVHVAKSVARLGMKCSDPGLKSFEHVFDDLIKLGTDTYGWESHIRNG</sequence>
<dbReference type="EMBL" id="EQ974945">
    <property type="protein sequence ID" value="EEF27940.1"/>
    <property type="molecule type" value="Genomic_DNA"/>
</dbReference>
<keyword evidence="3" id="KW-1185">Reference proteome</keyword>
<name>B9T875_RICCO</name>
<proteinExistence type="predicted"/>
<evidence type="ECO:0000259" key="1">
    <source>
        <dbReference type="Pfam" id="PF11961"/>
    </source>
</evidence>
<feature type="domain" description="DUF3475" evidence="1">
    <location>
        <begin position="28"/>
        <end position="84"/>
    </location>
</feature>
<dbReference type="eggNOG" id="ENOG502QQGE">
    <property type="taxonomic scope" value="Eukaryota"/>
</dbReference>
<evidence type="ECO:0000313" key="2">
    <source>
        <dbReference type="EMBL" id="EEF27940.1"/>
    </source>
</evidence>
<reference evidence="3" key="1">
    <citation type="journal article" date="2010" name="Nat. Biotechnol.">
        <title>Draft genome sequence of the oilseed species Ricinus communis.</title>
        <authorList>
            <person name="Chan A.P."/>
            <person name="Crabtree J."/>
            <person name="Zhao Q."/>
            <person name="Lorenzi H."/>
            <person name="Orvis J."/>
            <person name="Puiu D."/>
            <person name="Melake-Berhan A."/>
            <person name="Jones K.M."/>
            <person name="Redman J."/>
            <person name="Chen G."/>
            <person name="Cahoon E.B."/>
            <person name="Gedil M."/>
            <person name="Stanke M."/>
            <person name="Haas B.J."/>
            <person name="Wortman J.R."/>
            <person name="Fraser-Liggett C.M."/>
            <person name="Ravel J."/>
            <person name="Rabinowicz P.D."/>
        </authorList>
    </citation>
    <scope>NUCLEOTIDE SEQUENCE [LARGE SCALE GENOMIC DNA]</scope>
    <source>
        <strain evidence="3">cv. Hale</strain>
    </source>
</reference>
<dbReference type="GO" id="GO:0045927">
    <property type="term" value="P:positive regulation of growth"/>
    <property type="evidence" value="ECO:0007669"/>
    <property type="project" value="InterPro"/>
</dbReference>
<gene>
    <name evidence="2" type="ORF">RCOM_1143060</name>
</gene>
<dbReference type="AlphaFoldDB" id="B9T875"/>
<evidence type="ECO:0000313" key="3">
    <source>
        <dbReference type="Proteomes" id="UP000008311"/>
    </source>
</evidence>
<dbReference type="InParanoid" id="B9T875"/>
<protein>
    <recommendedName>
        <fullName evidence="1">DUF3475 domain-containing protein</fullName>
    </recommendedName>
</protein>
<dbReference type="InterPro" id="IPR021864">
    <property type="entry name" value="DUF3475"/>
</dbReference>